<accession>A0A2P2NJB0</accession>
<name>A0A2P2NJB0_RHIMU</name>
<dbReference type="AlphaFoldDB" id="A0A2P2NJB0"/>
<reference evidence="1" key="1">
    <citation type="submission" date="2018-02" db="EMBL/GenBank/DDBJ databases">
        <title>Rhizophora mucronata_Transcriptome.</title>
        <authorList>
            <person name="Meera S.P."/>
            <person name="Sreeshan A."/>
            <person name="Augustine A."/>
        </authorList>
    </citation>
    <scope>NUCLEOTIDE SEQUENCE</scope>
    <source>
        <tissue evidence="1">Leaf</tissue>
    </source>
</reference>
<protein>
    <submittedName>
        <fullName evidence="1">Uncharacterized protein</fullName>
    </submittedName>
</protein>
<sequence length="68" mass="8310">MWEKQQFIKDKVETSVGKHVKMIYFWTYSYMQHKKYNTQTMKKKIPKTTIIVLSLSNYFSTFVTLNDY</sequence>
<organism evidence="1">
    <name type="scientific">Rhizophora mucronata</name>
    <name type="common">Asiatic mangrove</name>
    <dbReference type="NCBI Taxonomy" id="61149"/>
    <lineage>
        <taxon>Eukaryota</taxon>
        <taxon>Viridiplantae</taxon>
        <taxon>Streptophyta</taxon>
        <taxon>Embryophyta</taxon>
        <taxon>Tracheophyta</taxon>
        <taxon>Spermatophyta</taxon>
        <taxon>Magnoliopsida</taxon>
        <taxon>eudicotyledons</taxon>
        <taxon>Gunneridae</taxon>
        <taxon>Pentapetalae</taxon>
        <taxon>rosids</taxon>
        <taxon>fabids</taxon>
        <taxon>Malpighiales</taxon>
        <taxon>Rhizophoraceae</taxon>
        <taxon>Rhizophora</taxon>
    </lineage>
</organism>
<evidence type="ECO:0000313" key="1">
    <source>
        <dbReference type="EMBL" id="MBX42578.1"/>
    </source>
</evidence>
<proteinExistence type="predicted"/>
<dbReference type="EMBL" id="GGEC01062094">
    <property type="protein sequence ID" value="MBX42578.1"/>
    <property type="molecule type" value="Transcribed_RNA"/>
</dbReference>